<name>A0A2P8FMP6_9BACT</name>
<accession>A0A2P8FMP6</accession>
<reference evidence="1 2" key="1">
    <citation type="submission" date="2018-03" db="EMBL/GenBank/DDBJ databases">
        <title>Genomic Encyclopedia of Archaeal and Bacterial Type Strains, Phase II (KMG-II): from individual species to whole genera.</title>
        <authorList>
            <person name="Goeker M."/>
        </authorList>
    </citation>
    <scope>NUCLEOTIDE SEQUENCE [LARGE SCALE GENOMIC DNA]</scope>
    <source>
        <strain evidence="1 2">DSM 18107</strain>
    </source>
</reference>
<evidence type="ECO:0008006" key="3">
    <source>
        <dbReference type="Google" id="ProtNLM"/>
    </source>
</evidence>
<dbReference type="RefSeq" id="WP_106605573.1">
    <property type="nucleotide sequence ID" value="NZ_PYGK01000019.1"/>
</dbReference>
<gene>
    <name evidence="1" type="ORF">CLV42_11928</name>
</gene>
<protein>
    <recommendedName>
        <fullName evidence="3">Antitoxin component YwqK of YwqJK toxin-antitoxin module</fullName>
    </recommendedName>
</protein>
<dbReference type="AlphaFoldDB" id="A0A2P8FMP6"/>
<keyword evidence="2" id="KW-1185">Reference proteome</keyword>
<sequence>MQRPAHIPENAVYNEQSAQWTLGATNGDGQRIGHWKIWYGQEYLWMAIAYGDGTPPFRFQRFHPDGTLSEEADMNGNDKFIGTVRHIKSDNPTIEPFTGGPADKVANIWIAEFDFLEEDIYNAQRFFDRHNNPLNIDGTPLSKRPASVPANAHFVRMPYSATSWIGGTFNVRIMKCVGEYGEWDLNGDPVVKRLHGASGELIEEYKYDNGKLSNSRLYDKDSLVQSFYYREIEPAVVKNRTVYRNNQNDVESTYFDETGKQLFSVRKEEISKLHKRRYFNGQLVSEGTLTSDKENPTASARYYYPNGATLIDFIANDDGTGTWRLYDVDGQQVQEIPIAAEGDYKLKKWDTFMPVWADYSVKSTDTDSEAVTAQFKKAYKNYLTTQKLQALEVPAPLQAELEKINWETIDTSYGGNEGLPTAVNGMLSEDEDVADMSNGQIWMQIEHQGSVYESTYKIAGIMARMLPLYNHLPIVQLRLGRFLFRVLRLYQIREDEQLYTELTSSFEQALPHIIQWATGPDWETARIAQYILIHAGQKEATESLLMQEWQNTSYSAERRGYAIFSLGTIYIISGQNEQLVNVFSAAFITETNAFLRFAMAAHLVLATGEAAQDSWLAELLFVLADDEPIYYDFGSMIPFTNDGDVQRYIIALLGKAHPDTLEKNIEPVIEALPTVNALKKVTFFNAIFQVLFEDPSALEDITPIRKKALLLASEEVKKDPGFINRKEVFDAYGLPHDAFALRQLAGER</sequence>
<organism evidence="1 2">
    <name type="scientific">Chitinophaga ginsengisoli</name>
    <dbReference type="NCBI Taxonomy" id="363837"/>
    <lineage>
        <taxon>Bacteria</taxon>
        <taxon>Pseudomonadati</taxon>
        <taxon>Bacteroidota</taxon>
        <taxon>Chitinophagia</taxon>
        <taxon>Chitinophagales</taxon>
        <taxon>Chitinophagaceae</taxon>
        <taxon>Chitinophaga</taxon>
    </lineage>
</organism>
<evidence type="ECO:0000313" key="1">
    <source>
        <dbReference type="EMBL" id="PSL23008.1"/>
    </source>
</evidence>
<proteinExistence type="predicted"/>
<evidence type="ECO:0000313" key="2">
    <source>
        <dbReference type="Proteomes" id="UP000240978"/>
    </source>
</evidence>
<dbReference type="EMBL" id="PYGK01000019">
    <property type="protein sequence ID" value="PSL23008.1"/>
    <property type="molecule type" value="Genomic_DNA"/>
</dbReference>
<dbReference type="Proteomes" id="UP000240978">
    <property type="component" value="Unassembled WGS sequence"/>
</dbReference>
<dbReference type="Gene3D" id="3.90.930.1">
    <property type="match status" value="1"/>
</dbReference>
<comment type="caution">
    <text evidence="1">The sequence shown here is derived from an EMBL/GenBank/DDBJ whole genome shotgun (WGS) entry which is preliminary data.</text>
</comment>
<dbReference type="OrthoDB" id="609121at2"/>